<keyword evidence="2" id="KW-1185">Reference proteome</keyword>
<reference evidence="1 2" key="1">
    <citation type="journal article" date="2015" name="Genome Announc.">
        <title>Draft Genome Sequence and Gene Annotation of the Entomopathogenic Fungus Verticillium hemipterigenum.</title>
        <authorList>
            <person name="Horn F."/>
            <person name="Habel A."/>
            <person name="Scharf D.H."/>
            <person name="Dworschak J."/>
            <person name="Brakhage A.A."/>
            <person name="Guthke R."/>
            <person name="Hertweck C."/>
            <person name="Linde J."/>
        </authorList>
    </citation>
    <scope>NUCLEOTIDE SEQUENCE [LARGE SCALE GENOMIC DNA]</scope>
</reference>
<dbReference type="STRING" id="1531966.A0A0A1SM24"/>
<gene>
    <name evidence="1" type="ORF">VHEMI01494</name>
</gene>
<sequence length="197" mass="21545">MEFLSHEFNYLNKTFPVNLVIQSRESDRAGFDAHGTNTFQTVNLDFDPTVAFHEYRFDYLPGKVKFYADSKLLCEMTGSAIPSSAGHLILQHWSNGNALWSGGPPAEDASIVVSYVKAYYNSSKTSTDLFVECDGSMDRACIVPNMSALNASTGGPYLTLGEPHIGDASAANILMSAGVAQYLVIAWLITWLRVACE</sequence>
<dbReference type="Proteomes" id="UP000039046">
    <property type="component" value="Unassembled WGS sequence"/>
</dbReference>
<dbReference type="CDD" id="cd00413">
    <property type="entry name" value="Glyco_hydrolase_16"/>
    <property type="match status" value="1"/>
</dbReference>
<evidence type="ECO:0008006" key="3">
    <source>
        <dbReference type="Google" id="ProtNLM"/>
    </source>
</evidence>
<name>A0A0A1SM24_9HYPO</name>
<proteinExistence type="predicted"/>
<evidence type="ECO:0000313" key="1">
    <source>
        <dbReference type="EMBL" id="CEJ81363.1"/>
    </source>
</evidence>
<dbReference type="Gene3D" id="2.60.120.200">
    <property type="match status" value="1"/>
</dbReference>
<organism evidence="1 2">
    <name type="scientific">[Torrubiella] hemipterigena</name>
    <dbReference type="NCBI Taxonomy" id="1531966"/>
    <lineage>
        <taxon>Eukaryota</taxon>
        <taxon>Fungi</taxon>
        <taxon>Dikarya</taxon>
        <taxon>Ascomycota</taxon>
        <taxon>Pezizomycotina</taxon>
        <taxon>Sordariomycetes</taxon>
        <taxon>Hypocreomycetidae</taxon>
        <taxon>Hypocreales</taxon>
        <taxon>Clavicipitaceae</taxon>
        <taxon>Clavicipitaceae incertae sedis</taxon>
        <taxon>'Torrubiella' clade</taxon>
    </lineage>
</organism>
<evidence type="ECO:0000313" key="2">
    <source>
        <dbReference type="Proteomes" id="UP000039046"/>
    </source>
</evidence>
<dbReference type="PANTHER" id="PTHR38121:SF5">
    <property type="entry name" value="GH16 DOMAIN-CONTAINING PROTEIN"/>
    <property type="match status" value="1"/>
</dbReference>
<dbReference type="InterPro" id="IPR013320">
    <property type="entry name" value="ConA-like_dom_sf"/>
</dbReference>
<dbReference type="OrthoDB" id="25131at2759"/>
<protein>
    <recommendedName>
        <fullName evidence="3">GH16 domain-containing protein</fullName>
    </recommendedName>
</protein>
<dbReference type="HOGENOM" id="CLU_1316212_0_0_1"/>
<dbReference type="AlphaFoldDB" id="A0A0A1SM24"/>
<dbReference type="EMBL" id="CDHN01000001">
    <property type="protein sequence ID" value="CEJ81363.1"/>
    <property type="molecule type" value="Genomic_DNA"/>
</dbReference>
<dbReference type="PANTHER" id="PTHR38121">
    <property type="entry name" value="GH16 DOMAIN-CONTAINING PROTEIN"/>
    <property type="match status" value="1"/>
</dbReference>
<accession>A0A0A1SM24</accession>
<dbReference type="SUPFAM" id="SSF49899">
    <property type="entry name" value="Concanavalin A-like lectins/glucanases"/>
    <property type="match status" value="1"/>
</dbReference>